<keyword evidence="4" id="KW-1185">Reference proteome</keyword>
<evidence type="ECO:0000313" key="3">
    <source>
        <dbReference type="EMBL" id="QTA80913.1"/>
    </source>
</evidence>
<organism evidence="3 4">
    <name type="scientific">Desulfonema limicola</name>
    <dbReference type="NCBI Taxonomy" id="45656"/>
    <lineage>
        <taxon>Bacteria</taxon>
        <taxon>Pseudomonadati</taxon>
        <taxon>Thermodesulfobacteriota</taxon>
        <taxon>Desulfobacteria</taxon>
        <taxon>Desulfobacterales</taxon>
        <taxon>Desulfococcaceae</taxon>
        <taxon>Desulfonema</taxon>
    </lineage>
</organism>
<dbReference type="EMBL" id="CP061799">
    <property type="protein sequence ID" value="QTA80913.1"/>
    <property type="molecule type" value="Genomic_DNA"/>
</dbReference>
<dbReference type="InterPro" id="IPR000477">
    <property type="entry name" value="RT_dom"/>
</dbReference>
<dbReference type="SUPFAM" id="SSF56672">
    <property type="entry name" value="DNA/RNA polymerases"/>
    <property type="match status" value="1"/>
</dbReference>
<dbReference type="InterPro" id="IPR013597">
    <property type="entry name" value="Mat_intron_G2"/>
</dbReference>
<gene>
    <name evidence="3" type="primary">ltrA2</name>
    <name evidence="3" type="ORF">dnl_32300</name>
</gene>
<dbReference type="PROSITE" id="PS50878">
    <property type="entry name" value="RT_POL"/>
    <property type="match status" value="1"/>
</dbReference>
<dbReference type="AlphaFoldDB" id="A0A975B8P5"/>
<protein>
    <submittedName>
        <fullName evidence="3">Group II intron-encoded protein</fullName>
    </submittedName>
</protein>
<accession>A0A975B8P5</accession>
<proteinExistence type="inferred from homology"/>
<dbReference type="KEGG" id="dli:dnl_32300"/>
<feature type="domain" description="Reverse transcriptase" evidence="2">
    <location>
        <begin position="58"/>
        <end position="286"/>
    </location>
</feature>
<dbReference type="Pfam" id="PF00078">
    <property type="entry name" value="RVT_1"/>
    <property type="match status" value="1"/>
</dbReference>
<dbReference type="PANTHER" id="PTHR34047">
    <property type="entry name" value="NUCLEAR INTRON MATURASE 1, MITOCHONDRIAL-RELATED"/>
    <property type="match status" value="1"/>
</dbReference>
<evidence type="ECO:0000313" key="4">
    <source>
        <dbReference type="Proteomes" id="UP000663720"/>
    </source>
</evidence>
<comment type="similarity">
    <text evidence="1">Belongs to the bacterial reverse transcriptase family.</text>
</comment>
<dbReference type="NCBIfam" id="TIGR04416">
    <property type="entry name" value="group_II_RT_mat"/>
    <property type="match status" value="1"/>
</dbReference>
<dbReference type="CDD" id="cd01651">
    <property type="entry name" value="RT_G2_intron"/>
    <property type="match status" value="1"/>
</dbReference>
<dbReference type="InterPro" id="IPR043502">
    <property type="entry name" value="DNA/RNA_pol_sf"/>
</dbReference>
<evidence type="ECO:0000259" key="2">
    <source>
        <dbReference type="PROSITE" id="PS50878"/>
    </source>
</evidence>
<dbReference type="InterPro" id="IPR030931">
    <property type="entry name" value="Group_II_RT_mat"/>
</dbReference>
<dbReference type="PANTHER" id="PTHR34047:SF8">
    <property type="entry name" value="PROTEIN YKFC"/>
    <property type="match status" value="1"/>
</dbReference>
<dbReference type="RefSeq" id="WP_207692471.1">
    <property type="nucleotide sequence ID" value="NZ_CP061799.1"/>
</dbReference>
<dbReference type="Pfam" id="PF08388">
    <property type="entry name" value="GIIM"/>
    <property type="match status" value="1"/>
</dbReference>
<evidence type="ECO:0000256" key="1">
    <source>
        <dbReference type="ARBA" id="ARBA00034120"/>
    </source>
</evidence>
<reference evidence="3" key="1">
    <citation type="journal article" date="2021" name="Microb. Physiol.">
        <title>Proteogenomic Insights into the Physiology of Marine, Sulfate-Reducing, Filamentous Desulfonema limicola and Desulfonema magnum.</title>
        <authorList>
            <person name="Schnaars V."/>
            <person name="Wohlbrand L."/>
            <person name="Scheve S."/>
            <person name="Hinrichs C."/>
            <person name="Reinhardt R."/>
            <person name="Rabus R."/>
        </authorList>
    </citation>
    <scope>NUCLEOTIDE SEQUENCE</scope>
    <source>
        <strain evidence="3">5ac10</strain>
    </source>
</reference>
<dbReference type="Proteomes" id="UP000663720">
    <property type="component" value="Chromosome"/>
</dbReference>
<name>A0A975B8P5_9BACT</name>
<dbReference type="InterPro" id="IPR051083">
    <property type="entry name" value="GrpII_Intron_Splice-Mob/Def"/>
</dbReference>
<sequence length="438" mass="50158">MEQQELFVDKRSLFEKLCSIELLNKGFKAVKKNKGAPGIDGVTVEEFGKDIDENLRQLSGDLENWKYEPSPVLRVEIPKPGKNAGVRLLGIPCVRDRVVQSALKLILEPILDPLFSNHSYGFRPGRSQRQAVEAAQKIVKTGKEYVVDIDLSKFFDRVHHDRLITQLSKHIPDKRILRIIGMTLRSGVMNNGLYSPTGEGTVQGGPLSPLLSNVVLDELDKELERRGLEFCRFADDCNIFVSSQKAAERVMSSISKFISSKLKLVVNQEKSKVALSKFVKFLGMTIIAGTIAISSVSMKRAMAAVKSLTPRGTYMAMERTIEYINKWYTGWSGYYRMTQYPNQLYKIEAHIRRRLRSRLVGQNKRKRHLCNKLVKCGIRRGTAAKTVFSNKRRWALSHTFALERAYPNRWFIEQMGQKIRSDEKHPHWFSPKQWIKLS</sequence>